<name>A0ABN3W6S9_9ACTN</name>
<organism evidence="1 2">
    <name type="scientific">Streptosporangium fragile</name>
    <dbReference type="NCBI Taxonomy" id="46186"/>
    <lineage>
        <taxon>Bacteria</taxon>
        <taxon>Bacillati</taxon>
        <taxon>Actinomycetota</taxon>
        <taxon>Actinomycetes</taxon>
        <taxon>Streptosporangiales</taxon>
        <taxon>Streptosporangiaceae</taxon>
        <taxon>Streptosporangium</taxon>
    </lineage>
</organism>
<proteinExistence type="predicted"/>
<comment type="caution">
    <text evidence="1">The sequence shown here is derived from an EMBL/GenBank/DDBJ whole genome shotgun (WGS) entry which is preliminary data.</text>
</comment>
<sequence length="100" mass="10162">MAPASVIIPGPVNDLPGHFTTGYPVCGGSGIPGVRGVRVLEGGGPGFRVCGDVRISGEGSDPGCAGIVRIPGAWEPGGLWSLRERVRPPRPPASRALPGR</sequence>
<dbReference type="EMBL" id="BAAAVI010000055">
    <property type="protein sequence ID" value="GAA2895552.1"/>
    <property type="molecule type" value="Genomic_DNA"/>
</dbReference>
<keyword evidence="2" id="KW-1185">Reference proteome</keyword>
<dbReference type="Proteomes" id="UP001500831">
    <property type="component" value="Unassembled WGS sequence"/>
</dbReference>
<reference evidence="1 2" key="1">
    <citation type="journal article" date="2019" name="Int. J. Syst. Evol. Microbiol.">
        <title>The Global Catalogue of Microorganisms (GCM) 10K type strain sequencing project: providing services to taxonomists for standard genome sequencing and annotation.</title>
        <authorList>
            <consortium name="The Broad Institute Genomics Platform"/>
            <consortium name="The Broad Institute Genome Sequencing Center for Infectious Disease"/>
            <person name="Wu L."/>
            <person name="Ma J."/>
        </authorList>
    </citation>
    <scope>NUCLEOTIDE SEQUENCE [LARGE SCALE GENOMIC DNA]</scope>
    <source>
        <strain evidence="1 2">JCM 6242</strain>
    </source>
</reference>
<evidence type="ECO:0000313" key="2">
    <source>
        <dbReference type="Proteomes" id="UP001500831"/>
    </source>
</evidence>
<protein>
    <submittedName>
        <fullName evidence="1">Uncharacterized protein</fullName>
    </submittedName>
</protein>
<evidence type="ECO:0000313" key="1">
    <source>
        <dbReference type="EMBL" id="GAA2895552.1"/>
    </source>
</evidence>
<gene>
    <name evidence="1" type="ORF">GCM10010517_60340</name>
</gene>
<accession>A0ABN3W6S9</accession>